<keyword evidence="3" id="KW-0694">RNA-binding</keyword>
<gene>
    <name evidence="6" type="ORF">AL399_08550</name>
</gene>
<dbReference type="EMBL" id="LIIK01000054">
    <property type="protein sequence ID" value="KQM08227.1"/>
    <property type="molecule type" value="Genomic_DNA"/>
</dbReference>
<dbReference type="InterPro" id="IPR006145">
    <property type="entry name" value="PsdUridine_synth_RsuA/RluA"/>
</dbReference>
<dbReference type="AlphaFoldDB" id="A0A0Q4AWL2"/>
<dbReference type="CDD" id="cd00165">
    <property type="entry name" value="S4"/>
    <property type="match status" value="1"/>
</dbReference>
<dbReference type="Pfam" id="PF01479">
    <property type="entry name" value="S4"/>
    <property type="match status" value="1"/>
</dbReference>
<comment type="similarity">
    <text evidence="1 4">Belongs to the pseudouridine synthase RsuA family.</text>
</comment>
<reference evidence="6" key="1">
    <citation type="submission" date="2015-08" db="EMBL/GenBank/DDBJ databases">
        <title>Candidatus Bacteriodes Periocalifornicus.</title>
        <authorList>
            <person name="McLean J.S."/>
            <person name="Kelley S."/>
        </authorList>
    </citation>
    <scope>NUCLEOTIDE SEQUENCE [LARGE SCALE GENOMIC DNA]</scope>
    <source>
        <strain evidence="6">12B</strain>
    </source>
</reference>
<dbReference type="NCBIfam" id="TIGR00093">
    <property type="entry name" value="pseudouridine synthase"/>
    <property type="match status" value="1"/>
</dbReference>
<dbReference type="STRING" id="1702214.AL399_08550"/>
<dbReference type="GO" id="GO:0000455">
    <property type="term" value="P:enzyme-directed rRNA pseudouridine synthesis"/>
    <property type="evidence" value="ECO:0007669"/>
    <property type="project" value="UniProtKB-ARBA"/>
</dbReference>
<accession>A0A0Q4AWL2</accession>
<dbReference type="Pfam" id="PF00849">
    <property type="entry name" value="PseudoU_synth_2"/>
    <property type="match status" value="1"/>
</dbReference>
<sequence length="262" mass="30019">MARRFREGRQQQEQLTVFDPTQEMRLNRYIAHCGACSRRDADIMIERGEVTVNGEVVTTLGTRVIPAEAEVVCRGKKLEPERKVYVLLNKPKDCFCTNDDEHAEGHTVLDLLGGAVAERIYPVGRLDRNSTGLLLLTNDGELTEQLTHPSHEKRKIYEVELDNPLRPEDMQRLLDGVEIEGEGTVKMDAVEYVRPESRAYVGVEIHTGQNRIVRRLFDALGYEVKKLDRVYYAGLTKKDLPRGEWRYLSDAEVIMLKTGRYE</sequence>
<dbReference type="Proteomes" id="UP000054172">
    <property type="component" value="Unassembled WGS sequence"/>
</dbReference>
<dbReference type="InterPro" id="IPR018496">
    <property type="entry name" value="PsdUridine_synth_RsuA/RluB_CS"/>
</dbReference>
<evidence type="ECO:0000256" key="2">
    <source>
        <dbReference type="ARBA" id="ARBA00023235"/>
    </source>
</evidence>
<dbReference type="PROSITE" id="PS50889">
    <property type="entry name" value="S4"/>
    <property type="match status" value="1"/>
</dbReference>
<keyword evidence="7" id="KW-1185">Reference proteome</keyword>
<feature type="domain" description="RNA-binding S4" evidence="5">
    <location>
        <begin position="24"/>
        <end position="86"/>
    </location>
</feature>
<evidence type="ECO:0000256" key="3">
    <source>
        <dbReference type="PROSITE-ProRule" id="PRU00182"/>
    </source>
</evidence>
<evidence type="ECO:0000256" key="1">
    <source>
        <dbReference type="ARBA" id="ARBA00008348"/>
    </source>
</evidence>
<keyword evidence="2 4" id="KW-0413">Isomerase</keyword>
<dbReference type="Gene3D" id="3.30.70.580">
    <property type="entry name" value="Pseudouridine synthase I, catalytic domain, N-terminal subdomain"/>
    <property type="match status" value="1"/>
</dbReference>
<proteinExistence type="inferred from homology"/>
<dbReference type="InterPro" id="IPR042092">
    <property type="entry name" value="PsdUridine_s_RsuA/RluB/E/F_cat"/>
</dbReference>
<dbReference type="SUPFAM" id="SSF55174">
    <property type="entry name" value="Alpha-L RNA-binding motif"/>
    <property type="match status" value="1"/>
</dbReference>
<dbReference type="PANTHER" id="PTHR47683:SF2">
    <property type="entry name" value="RNA-BINDING S4 DOMAIN-CONTAINING PROTEIN"/>
    <property type="match status" value="1"/>
</dbReference>
<evidence type="ECO:0000313" key="6">
    <source>
        <dbReference type="EMBL" id="KQM08227.1"/>
    </source>
</evidence>
<dbReference type="EC" id="5.4.99.-" evidence="4"/>
<dbReference type="SMART" id="SM00363">
    <property type="entry name" value="S4"/>
    <property type="match status" value="1"/>
</dbReference>
<dbReference type="PATRIC" id="fig|1702214.3.peg.1861"/>
<dbReference type="InterPro" id="IPR036986">
    <property type="entry name" value="S4_RNA-bd_sf"/>
</dbReference>
<dbReference type="PANTHER" id="PTHR47683">
    <property type="entry name" value="PSEUDOURIDINE SYNTHASE FAMILY PROTEIN-RELATED"/>
    <property type="match status" value="1"/>
</dbReference>
<evidence type="ECO:0000256" key="4">
    <source>
        <dbReference type="RuleBase" id="RU003887"/>
    </source>
</evidence>
<dbReference type="InterPro" id="IPR020094">
    <property type="entry name" value="TruA/RsuA/RluB/E/F_N"/>
</dbReference>
<comment type="caution">
    <text evidence="6">The sequence shown here is derived from an EMBL/GenBank/DDBJ whole genome shotgun (WGS) entry which is preliminary data.</text>
</comment>
<dbReference type="InterPro" id="IPR000748">
    <property type="entry name" value="PsdUridine_synth_RsuA/RluB/E/F"/>
</dbReference>
<organism evidence="6 7">
    <name type="scientific">Candidatus [Bacteroides] periocalifornicus</name>
    <dbReference type="NCBI Taxonomy" id="1702214"/>
    <lineage>
        <taxon>Bacteria</taxon>
        <taxon>Pseudomonadati</taxon>
        <taxon>Bacteroidota</taxon>
    </lineage>
</organism>
<dbReference type="SUPFAM" id="SSF55120">
    <property type="entry name" value="Pseudouridine synthase"/>
    <property type="match status" value="1"/>
</dbReference>
<dbReference type="FunFam" id="3.10.290.10:FF:000003">
    <property type="entry name" value="Pseudouridine synthase"/>
    <property type="match status" value="1"/>
</dbReference>
<evidence type="ECO:0000313" key="7">
    <source>
        <dbReference type="Proteomes" id="UP000054172"/>
    </source>
</evidence>
<dbReference type="Gene3D" id="3.10.290.10">
    <property type="entry name" value="RNA-binding S4 domain"/>
    <property type="match status" value="1"/>
</dbReference>
<dbReference type="GO" id="GO:0120159">
    <property type="term" value="F:rRNA pseudouridine synthase activity"/>
    <property type="evidence" value="ECO:0007669"/>
    <property type="project" value="UniProtKB-ARBA"/>
</dbReference>
<dbReference type="GO" id="GO:0003723">
    <property type="term" value="F:RNA binding"/>
    <property type="evidence" value="ECO:0007669"/>
    <property type="project" value="UniProtKB-KW"/>
</dbReference>
<name>A0A0Q4AWL2_9BACT</name>
<dbReference type="InterPro" id="IPR020103">
    <property type="entry name" value="PsdUridine_synth_cat_dom_sf"/>
</dbReference>
<evidence type="ECO:0000259" key="5">
    <source>
        <dbReference type="SMART" id="SM00363"/>
    </source>
</evidence>
<dbReference type="CDD" id="cd02870">
    <property type="entry name" value="PseudoU_synth_RsuA_like"/>
    <property type="match status" value="1"/>
</dbReference>
<dbReference type="Gene3D" id="3.30.70.1560">
    <property type="entry name" value="Alpha-L RNA-binding motif"/>
    <property type="match status" value="1"/>
</dbReference>
<dbReference type="InterPro" id="IPR050343">
    <property type="entry name" value="RsuA_PseudoU_synthase"/>
</dbReference>
<protein>
    <recommendedName>
        <fullName evidence="4">Pseudouridine synthase</fullName>
        <ecNumber evidence="4">5.4.99.-</ecNumber>
    </recommendedName>
</protein>
<dbReference type="InterPro" id="IPR002942">
    <property type="entry name" value="S4_RNA-bd"/>
</dbReference>
<dbReference type="PROSITE" id="PS01149">
    <property type="entry name" value="PSI_RSU"/>
    <property type="match status" value="1"/>
</dbReference>